<comment type="caution">
    <text evidence="1">The sequence shown here is derived from an EMBL/GenBank/DDBJ whole genome shotgun (WGS) entry which is preliminary data.</text>
</comment>
<sequence>MSLISIGEIFFLESQLSTRRNSLNLKIMRQLVLPAGHASIEEDVSNCDNVAYIDFQSTILNFRVPMYRRGTVLTKPFLMGKESIFQGLYGWAT</sequence>
<protein>
    <submittedName>
        <fullName evidence="1">Uncharacterized protein</fullName>
    </submittedName>
</protein>
<proteinExistence type="predicted"/>
<dbReference type="Proteomes" id="UP000708208">
    <property type="component" value="Unassembled WGS sequence"/>
</dbReference>
<keyword evidence="2" id="KW-1185">Reference proteome</keyword>
<gene>
    <name evidence="1" type="ORF">AFUS01_LOCUS25982</name>
</gene>
<dbReference type="EMBL" id="CAJVCH010341219">
    <property type="protein sequence ID" value="CAG7815289.1"/>
    <property type="molecule type" value="Genomic_DNA"/>
</dbReference>
<evidence type="ECO:0000313" key="2">
    <source>
        <dbReference type="Proteomes" id="UP000708208"/>
    </source>
</evidence>
<accession>A0A8J2KLK2</accession>
<evidence type="ECO:0000313" key="1">
    <source>
        <dbReference type="EMBL" id="CAG7815289.1"/>
    </source>
</evidence>
<organism evidence="1 2">
    <name type="scientific">Allacma fusca</name>
    <dbReference type="NCBI Taxonomy" id="39272"/>
    <lineage>
        <taxon>Eukaryota</taxon>
        <taxon>Metazoa</taxon>
        <taxon>Ecdysozoa</taxon>
        <taxon>Arthropoda</taxon>
        <taxon>Hexapoda</taxon>
        <taxon>Collembola</taxon>
        <taxon>Symphypleona</taxon>
        <taxon>Sminthuridae</taxon>
        <taxon>Allacma</taxon>
    </lineage>
</organism>
<name>A0A8J2KLK2_9HEXA</name>
<dbReference type="AlphaFoldDB" id="A0A8J2KLK2"/>
<feature type="non-terminal residue" evidence="1">
    <location>
        <position position="93"/>
    </location>
</feature>
<reference evidence="1" key="1">
    <citation type="submission" date="2021-06" db="EMBL/GenBank/DDBJ databases">
        <authorList>
            <person name="Hodson N. C."/>
            <person name="Mongue J. A."/>
            <person name="Jaron S. K."/>
        </authorList>
    </citation>
    <scope>NUCLEOTIDE SEQUENCE</scope>
</reference>